<gene>
    <name evidence="3" type="ORF">SAMN05443551_3728</name>
</gene>
<dbReference type="Pfam" id="PF13946">
    <property type="entry name" value="DUF4214"/>
    <property type="match status" value="1"/>
</dbReference>
<feature type="region of interest" description="Disordered" evidence="1">
    <location>
        <begin position="547"/>
        <end position="608"/>
    </location>
</feature>
<evidence type="ECO:0000313" key="4">
    <source>
        <dbReference type="Proteomes" id="UP000184221"/>
    </source>
</evidence>
<name>A0A1M5X4C3_9RHOB</name>
<dbReference type="InterPro" id="IPR025282">
    <property type="entry name" value="DUF4214"/>
</dbReference>
<sequence length="1211" mass="132866">MEPLTDVFGTQTSAAALAFGLRGVKDWSVQQPFLDVFKTARPWSGGGYSPEDLENMGVLDANGWLTEMPAGASSIHSYILTEMPADANYTRGLYRLSYDGEGEIEIYGADVVSRSDGEIWFDFEPNGAALVTVLIRSTDPRNNGDYLRNIEVVKQEHIPAHDAGQLFNPLWLDLIDDAHSLRFMDWQQTNDSQVSSWSDRPAPEYYTYSPGVPVEVMVALANQTGTEPWFNIPWHADATYIREFATYVRDNLNPDLRAHFELSNEVWNWMFEQAQDAQQSARDRFGQDHGDGWVQEYGARSAEMARVLDSVYAGADDRLVKVIATHTNWPGLEEPILEAPAWQAQGGANHAPYLSFDTYAITGYFASGLGTDGKAPIVLGWIEESEDRARDEAAARGLRGSAAEAYVEEHRYDHAEALAIRELRDGSVTGDRGDSLDALFDLFRYHKQVADAHGLDLVMYEGGTHVVGIGQWVHNETLSDFFAHLNYSEGMGQLYRELLQGWEDAGGTLFNAFVDVSRPTKWGSWGTLRHLEDETARYNALEDFMRDHPAPDHMKDGTWSSTPSDFGPAPRPEPDPEPDPEPTPVPQPGPAPDPQPDPDPTPSPTPRFDDVVEYAFANTHFARGNDDPLLTVPYWISVMADLADNGYANSTQSGMMREHAISAAAPELQIDGVQDAWTPGVGQSFADAGFNQITISPVNFVQDLAPDEAYWIDPNTSPAHAALQVIEWTTQQAPGVTVNIFETWPELNQFATDGMLTTSEFDALKNYMAGEWHDWWVSLTEIIQSERSDLDVRLVSAGSQIARLLDTPSLGLEQISASDLFVDEDAHGTATLYFLASLVHYITVFGELPLSSVELPDDIHPAVRSNLDGIMSFLSADIRDLPAPIVDPFRDGDHNSDVPDGDDPSVSLLEGSNSNDMLHGTLLDDRIDALDGDDVILISGGRDIVDGGRGIDIAAFEGTQSGYTLRFDGPTILVENRDGAGNELTMLSNIEWIDFAEEISPFATDGIPIGMFDGMATLSPVQMAELTELYIAYFNRAPDAVGLFFWGDQLAQGLGMDEIAALFFDQPETRALYGSMENLPAFVTAVYQNVLGRDPDVSGLLYWLDVLQNDTAITPPTFIQAILAGAKAETGSAADAEYLANKVMLGGHFAVMRGMSDVEDARAVMHGFDGTDASLDAGIAQSDMVYQSILDGSESGFLMQVVGISPDVFLV</sequence>
<dbReference type="AlphaFoldDB" id="A0A1M5X4C3"/>
<dbReference type="STRING" id="996342.SAMN05443551_3728"/>
<organism evidence="3 4">
    <name type="scientific">Marivita hallyeonensis</name>
    <dbReference type="NCBI Taxonomy" id="996342"/>
    <lineage>
        <taxon>Bacteria</taxon>
        <taxon>Pseudomonadati</taxon>
        <taxon>Pseudomonadota</taxon>
        <taxon>Alphaproteobacteria</taxon>
        <taxon>Rhodobacterales</taxon>
        <taxon>Roseobacteraceae</taxon>
        <taxon>Marivita</taxon>
    </lineage>
</organism>
<dbReference type="Proteomes" id="UP000184221">
    <property type="component" value="Unassembled WGS sequence"/>
</dbReference>
<dbReference type="OrthoDB" id="7783360at2"/>
<feature type="domain" description="DUF4214" evidence="2">
    <location>
        <begin position="1063"/>
        <end position="1111"/>
    </location>
</feature>
<evidence type="ECO:0000256" key="1">
    <source>
        <dbReference type="SAM" id="MobiDB-lite"/>
    </source>
</evidence>
<dbReference type="EMBL" id="FQXC01000005">
    <property type="protein sequence ID" value="SHH94665.1"/>
    <property type="molecule type" value="Genomic_DNA"/>
</dbReference>
<feature type="compositionally biased region" description="Basic and acidic residues" evidence="1">
    <location>
        <begin position="547"/>
        <end position="556"/>
    </location>
</feature>
<evidence type="ECO:0000259" key="2">
    <source>
        <dbReference type="Pfam" id="PF13946"/>
    </source>
</evidence>
<keyword evidence="4" id="KW-1185">Reference proteome</keyword>
<protein>
    <recommendedName>
        <fullName evidence="2">DUF4214 domain-containing protein</fullName>
    </recommendedName>
</protein>
<dbReference type="InterPro" id="IPR011049">
    <property type="entry name" value="Serralysin-like_metalloprot_C"/>
</dbReference>
<feature type="compositionally biased region" description="Pro residues" evidence="1">
    <location>
        <begin position="581"/>
        <end position="605"/>
    </location>
</feature>
<reference evidence="3 4" key="1">
    <citation type="submission" date="2016-11" db="EMBL/GenBank/DDBJ databases">
        <authorList>
            <person name="Jaros S."/>
            <person name="Januszkiewicz K."/>
            <person name="Wedrychowicz H."/>
        </authorList>
    </citation>
    <scope>NUCLEOTIDE SEQUENCE [LARGE SCALE GENOMIC DNA]</scope>
    <source>
        <strain evidence="3 4">DSM 29431</strain>
    </source>
</reference>
<dbReference type="RefSeq" id="WP_072779584.1">
    <property type="nucleotide sequence ID" value="NZ_FQXC01000005.1"/>
</dbReference>
<evidence type="ECO:0000313" key="3">
    <source>
        <dbReference type="EMBL" id="SHH94665.1"/>
    </source>
</evidence>
<proteinExistence type="predicted"/>
<dbReference type="Gene3D" id="2.150.10.10">
    <property type="entry name" value="Serralysin-like metalloprotease, C-terminal"/>
    <property type="match status" value="1"/>
</dbReference>
<accession>A0A1M5X4C3</accession>
<dbReference type="SUPFAM" id="SSF51120">
    <property type="entry name" value="beta-Roll"/>
    <property type="match status" value="1"/>
</dbReference>